<name>A0ACD5EV04_9HYPH</name>
<reference evidence="1" key="1">
    <citation type="submission" date="2024-10" db="EMBL/GenBank/DDBJ databases">
        <title>Strain of Rhizobium-related bacteria isolated fromm roots of Vavilovia formosa.</title>
        <authorList>
            <person name="Kimeklis A."/>
            <person name="Afonin A."/>
        </authorList>
    </citation>
    <scope>NUCLEOTIDE SEQUENCE</scope>
    <source>
        <strain evidence="1">Vaf-46</strain>
    </source>
</reference>
<gene>
    <name evidence="1" type="ORF">A4U53_021285</name>
</gene>
<sequence length="85" mass="9262">MEHIFTVRVKKPTLLAARGGLRPPPARGSGGKLTIHPAQIEPIKRGFLPSEETLEWTRNVLAVASDRNAVKIGAEMVDLRPVLQG</sequence>
<evidence type="ECO:0000313" key="1">
    <source>
        <dbReference type="EMBL" id="XKM42966.1"/>
    </source>
</evidence>
<organism evidence="1 2">
    <name type="scientific">Rhizobium ruizarguesonis</name>
    <dbReference type="NCBI Taxonomy" id="2081791"/>
    <lineage>
        <taxon>Bacteria</taxon>
        <taxon>Pseudomonadati</taxon>
        <taxon>Pseudomonadota</taxon>
        <taxon>Alphaproteobacteria</taxon>
        <taxon>Hyphomicrobiales</taxon>
        <taxon>Rhizobiaceae</taxon>
        <taxon>Rhizobium/Agrobacterium group</taxon>
        <taxon>Rhizobium</taxon>
    </lineage>
</organism>
<accession>A0ACD5EV04</accession>
<dbReference type="Proteomes" id="UP000078465">
    <property type="component" value="Chromosome"/>
</dbReference>
<dbReference type="EMBL" id="CP171853">
    <property type="protein sequence ID" value="XKM42966.1"/>
    <property type="molecule type" value="Genomic_DNA"/>
</dbReference>
<protein>
    <submittedName>
        <fullName evidence="1">Uncharacterized protein</fullName>
    </submittedName>
</protein>
<proteinExistence type="predicted"/>
<evidence type="ECO:0000313" key="2">
    <source>
        <dbReference type="Proteomes" id="UP000078465"/>
    </source>
</evidence>